<name>L1JLY4_GUITC</name>
<dbReference type="RefSeq" id="XP_005836145.1">
    <property type="nucleotide sequence ID" value="XM_005836088.1"/>
</dbReference>
<dbReference type="KEGG" id="gtt:GUITHDRAFT_136323"/>
<dbReference type="AlphaFoldDB" id="L1JLY4"/>
<sequence length="415" mass="46461">MHVTIRAALALLLALSGRCWAEGSTRMGCETMTRMAAGAQGTLMTGMALQHEGERGSLGDTSFRVSGWKEDAGSMALRSAHARASLRLRGGAGEDEDEVQRLIENGCSLWDDEKDASGAERCFLKAIELSPKNEEALSSYGVLLHESSNNFQEATKYFEMALSSNPSHIDSLHFYGNMMHAMHEDLKAKMLYERAIQEAERMIANGEEPHILYVETLCNYGALLEKALGEVDAAEMAYKKALEVNPEDTSVLFNYGVLLEDRKDDVDGAQTMYLRALEIDPEDLNVLMNMALLLQNHRHDYHAAEKYFTKAMEVNPDRVDLLSNFAVFLEDIRHDTNRATELYLKALTICPEDVVTLAHYGGFLLRNGKAEEAEQRFKQERACLPQNAMEIDPEVAKPIIELRRSLVGESLMQQM</sequence>
<dbReference type="HOGENOM" id="CLU_662983_0_0_1"/>
<dbReference type="InterPro" id="IPR003107">
    <property type="entry name" value="HAT"/>
</dbReference>
<evidence type="ECO:0000313" key="5">
    <source>
        <dbReference type="EnsemblProtists" id="EKX49165"/>
    </source>
</evidence>
<dbReference type="EMBL" id="JH992983">
    <property type="protein sequence ID" value="EKX49165.1"/>
    <property type="molecule type" value="Genomic_DNA"/>
</dbReference>
<dbReference type="InterPro" id="IPR051685">
    <property type="entry name" value="Ycf3/AcsC/BcsC/TPR_MFPF"/>
</dbReference>
<proteinExistence type="predicted"/>
<dbReference type="GeneID" id="17305836"/>
<dbReference type="InterPro" id="IPR019734">
    <property type="entry name" value="TPR_rpt"/>
</dbReference>
<keyword evidence="6" id="KW-1185">Reference proteome</keyword>
<dbReference type="Gene3D" id="1.25.40.10">
    <property type="entry name" value="Tetratricopeptide repeat domain"/>
    <property type="match status" value="3"/>
</dbReference>
<dbReference type="PaxDb" id="55529-EKX49165"/>
<accession>L1JLY4</accession>
<dbReference type="PANTHER" id="PTHR44943:SF8">
    <property type="entry name" value="TPR REPEAT-CONTAINING PROTEIN MJ0263"/>
    <property type="match status" value="1"/>
</dbReference>
<feature type="chain" id="PRO_5008771518" evidence="3">
    <location>
        <begin position="22"/>
        <end position="415"/>
    </location>
</feature>
<dbReference type="SMART" id="SM00028">
    <property type="entry name" value="TPR"/>
    <property type="match status" value="5"/>
</dbReference>
<dbReference type="InterPro" id="IPR011990">
    <property type="entry name" value="TPR-like_helical_dom_sf"/>
</dbReference>
<organism evidence="4">
    <name type="scientific">Guillardia theta (strain CCMP2712)</name>
    <name type="common">Cryptophyte</name>
    <dbReference type="NCBI Taxonomy" id="905079"/>
    <lineage>
        <taxon>Eukaryota</taxon>
        <taxon>Cryptophyceae</taxon>
        <taxon>Pyrenomonadales</taxon>
        <taxon>Geminigeraceae</taxon>
        <taxon>Guillardia</taxon>
    </lineage>
</organism>
<dbReference type="GO" id="GO:0006396">
    <property type="term" value="P:RNA processing"/>
    <property type="evidence" value="ECO:0007669"/>
    <property type="project" value="InterPro"/>
</dbReference>
<evidence type="ECO:0000256" key="1">
    <source>
        <dbReference type="ARBA" id="ARBA00022737"/>
    </source>
</evidence>
<dbReference type="STRING" id="905079.L1JLY4"/>
<dbReference type="SMART" id="SM00386">
    <property type="entry name" value="HAT"/>
    <property type="match status" value="4"/>
</dbReference>
<dbReference type="EnsemblProtists" id="EKX49165">
    <property type="protein sequence ID" value="EKX49165"/>
    <property type="gene ID" value="GUITHDRAFT_136323"/>
</dbReference>
<reference evidence="4 6" key="1">
    <citation type="journal article" date="2012" name="Nature">
        <title>Algal genomes reveal evolutionary mosaicism and the fate of nucleomorphs.</title>
        <authorList>
            <consortium name="DOE Joint Genome Institute"/>
            <person name="Curtis B.A."/>
            <person name="Tanifuji G."/>
            <person name="Burki F."/>
            <person name="Gruber A."/>
            <person name="Irimia M."/>
            <person name="Maruyama S."/>
            <person name="Arias M.C."/>
            <person name="Ball S.G."/>
            <person name="Gile G.H."/>
            <person name="Hirakawa Y."/>
            <person name="Hopkins J.F."/>
            <person name="Kuo A."/>
            <person name="Rensing S.A."/>
            <person name="Schmutz J."/>
            <person name="Symeonidi A."/>
            <person name="Elias M."/>
            <person name="Eveleigh R.J."/>
            <person name="Herman E.K."/>
            <person name="Klute M.J."/>
            <person name="Nakayama T."/>
            <person name="Obornik M."/>
            <person name="Reyes-Prieto A."/>
            <person name="Armbrust E.V."/>
            <person name="Aves S.J."/>
            <person name="Beiko R.G."/>
            <person name="Coutinho P."/>
            <person name="Dacks J.B."/>
            <person name="Durnford D.G."/>
            <person name="Fast N.M."/>
            <person name="Green B.R."/>
            <person name="Grisdale C.J."/>
            <person name="Hempel F."/>
            <person name="Henrissat B."/>
            <person name="Hoppner M.P."/>
            <person name="Ishida K."/>
            <person name="Kim E."/>
            <person name="Koreny L."/>
            <person name="Kroth P.G."/>
            <person name="Liu Y."/>
            <person name="Malik S.B."/>
            <person name="Maier U.G."/>
            <person name="McRose D."/>
            <person name="Mock T."/>
            <person name="Neilson J.A."/>
            <person name="Onodera N.T."/>
            <person name="Poole A.M."/>
            <person name="Pritham E.J."/>
            <person name="Richards T.A."/>
            <person name="Rocap G."/>
            <person name="Roy S.W."/>
            <person name="Sarai C."/>
            <person name="Schaack S."/>
            <person name="Shirato S."/>
            <person name="Slamovits C.H."/>
            <person name="Spencer D.F."/>
            <person name="Suzuki S."/>
            <person name="Worden A.Z."/>
            <person name="Zauner S."/>
            <person name="Barry K."/>
            <person name="Bell C."/>
            <person name="Bharti A.K."/>
            <person name="Crow J.A."/>
            <person name="Grimwood J."/>
            <person name="Kramer R."/>
            <person name="Lindquist E."/>
            <person name="Lucas S."/>
            <person name="Salamov A."/>
            <person name="McFadden G.I."/>
            <person name="Lane C.E."/>
            <person name="Keeling P.J."/>
            <person name="Gray M.W."/>
            <person name="Grigoriev I.V."/>
            <person name="Archibald J.M."/>
        </authorList>
    </citation>
    <scope>NUCLEOTIDE SEQUENCE</scope>
    <source>
        <strain evidence="4 6">CCMP2712</strain>
    </source>
</reference>
<dbReference type="Pfam" id="PF13432">
    <property type="entry name" value="TPR_16"/>
    <property type="match status" value="1"/>
</dbReference>
<dbReference type="PANTHER" id="PTHR44943">
    <property type="entry name" value="CELLULOSE SYNTHASE OPERON PROTEIN C"/>
    <property type="match status" value="1"/>
</dbReference>
<dbReference type="SUPFAM" id="SSF48452">
    <property type="entry name" value="TPR-like"/>
    <property type="match status" value="1"/>
</dbReference>
<evidence type="ECO:0000256" key="2">
    <source>
        <dbReference type="ARBA" id="ARBA00022803"/>
    </source>
</evidence>
<evidence type="ECO:0000256" key="3">
    <source>
        <dbReference type="SAM" id="SignalP"/>
    </source>
</evidence>
<keyword evidence="2" id="KW-0802">TPR repeat</keyword>
<protein>
    <submittedName>
        <fullName evidence="4 5">Uncharacterized protein</fullName>
    </submittedName>
</protein>
<dbReference type="OrthoDB" id="1926212at2759"/>
<reference evidence="5" key="3">
    <citation type="submission" date="2016-03" db="UniProtKB">
        <authorList>
            <consortium name="EnsemblProtists"/>
        </authorList>
    </citation>
    <scope>IDENTIFICATION</scope>
</reference>
<keyword evidence="3" id="KW-0732">Signal</keyword>
<keyword evidence="1" id="KW-0677">Repeat</keyword>
<dbReference type="Proteomes" id="UP000011087">
    <property type="component" value="Unassembled WGS sequence"/>
</dbReference>
<reference evidence="6" key="2">
    <citation type="submission" date="2012-11" db="EMBL/GenBank/DDBJ databases">
        <authorList>
            <person name="Kuo A."/>
            <person name="Curtis B.A."/>
            <person name="Tanifuji G."/>
            <person name="Burki F."/>
            <person name="Gruber A."/>
            <person name="Irimia M."/>
            <person name="Maruyama S."/>
            <person name="Arias M.C."/>
            <person name="Ball S.G."/>
            <person name="Gile G.H."/>
            <person name="Hirakawa Y."/>
            <person name="Hopkins J.F."/>
            <person name="Rensing S.A."/>
            <person name="Schmutz J."/>
            <person name="Symeonidi A."/>
            <person name="Elias M."/>
            <person name="Eveleigh R.J."/>
            <person name="Herman E.K."/>
            <person name="Klute M.J."/>
            <person name="Nakayama T."/>
            <person name="Obornik M."/>
            <person name="Reyes-Prieto A."/>
            <person name="Armbrust E.V."/>
            <person name="Aves S.J."/>
            <person name="Beiko R.G."/>
            <person name="Coutinho P."/>
            <person name="Dacks J.B."/>
            <person name="Durnford D.G."/>
            <person name="Fast N.M."/>
            <person name="Green B.R."/>
            <person name="Grisdale C."/>
            <person name="Hempe F."/>
            <person name="Henrissat B."/>
            <person name="Hoppner M.P."/>
            <person name="Ishida K.-I."/>
            <person name="Kim E."/>
            <person name="Koreny L."/>
            <person name="Kroth P.G."/>
            <person name="Liu Y."/>
            <person name="Malik S.-B."/>
            <person name="Maier U.G."/>
            <person name="McRose D."/>
            <person name="Mock T."/>
            <person name="Neilson J.A."/>
            <person name="Onodera N.T."/>
            <person name="Poole A.M."/>
            <person name="Pritham E.J."/>
            <person name="Richards T.A."/>
            <person name="Rocap G."/>
            <person name="Roy S.W."/>
            <person name="Sarai C."/>
            <person name="Schaack S."/>
            <person name="Shirato S."/>
            <person name="Slamovits C.H."/>
            <person name="Spencer D.F."/>
            <person name="Suzuki S."/>
            <person name="Worden A.Z."/>
            <person name="Zauner S."/>
            <person name="Barry K."/>
            <person name="Bell C."/>
            <person name="Bharti A.K."/>
            <person name="Crow J.A."/>
            <person name="Grimwood J."/>
            <person name="Kramer R."/>
            <person name="Lindquist E."/>
            <person name="Lucas S."/>
            <person name="Salamov A."/>
            <person name="McFadden G.I."/>
            <person name="Lane C.E."/>
            <person name="Keeling P.J."/>
            <person name="Gray M.W."/>
            <person name="Grigoriev I.V."/>
            <person name="Archibald J.M."/>
        </authorList>
    </citation>
    <scope>NUCLEOTIDE SEQUENCE</scope>
    <source>
        <strain evidence="6">CCMP2712</strain>
    </source>
</reference>
<gene>
    <name evidence="4" type="ORF">GUITHDRAFT_136323</name>
</gene>
<evidence type="ECO:0000313" key="4">
    <source>
        <dbReference type="EMBL" id="EKX49165.1"/>
    </source>
</evidence>
<feature type="signal peptide" evidence="3">
    <location>
        <begin position="1"/>
        <end position="21"/>
    </location>
</feature>
<evidence type="ECO:0000313" key="6">
    <source>
        <dbReference type="Proteomes" id="UP000011087"/>
    </source>
</evidence>
<dbReference type="OMA" id="KMTETWI"/>